<dbReference type="GeneID" id="63813416"/>
<accession>A0A2T5MA91</accession>
<protein>
    <submittedName>
        <fullName evidence="1">Uncharacterized protein</fullName>
    </submittedName>
</protein>
<sequence>MDAKLLIHCLATDPQARCPCSRVVADSVEGSEGRYLSRCGICCTPGTWVSEI</sequence>
<dbReference type="Proteomes" id="UP000244073">
    <property type="component" value="Unassembled WGS sequence"/>
</dbReference>
<dbReference type="EMBL" id="MSFN02000001">
    <property type="protein sequence ID" value="PTU25462.1"/>
    <property type="molecule type" value="Genomic_DNA"/>
</dbReference>
<dbReference type="VEuPathDB" id="FungiDB:P175DRAFT_0498565"/>
<evidence type="ECO:0000313" key="2">
    <source>
        <dbReference type="Proteomes" id="UP000244073"/>
    </source>
</evidence>
<proteinExistence type="predicted"/>
<comment type="caution">
    <text evidence="1">The sequence shown here is derived from an EMBL/GenBank/DDBJ whole genome shotgun (WGS) entry which is preliminary data.</text>
</comment>
<name>A0A2T5MA91_9EURO</name>
<reference evidence="1 2" key="1">
    <citation type="journal article" date="2018" name="Proc. Natl. Acad. Sci. U.S.A.">
        <title>Linking secondary metabolites to gene clusters through genome sequencing of six diverse Aspergillus species.</title>
        <authorList>
            <person name="Kaerboelling I."/>
            <person name="Vesth T.C."/>
            <person name="Frisvad J.C."/>
            <person name="Nybo J.L."/>
            <person name="Theobald S."/>
            <person name="Kuo A."/>
            <person name="Bowyer P."/>
            <person name="Matsuda Y."/>
            <person name="Mondo S."/>
            <person name="Lyhne E.K."/>
            <person name="Kogle M.E."/>
            <person name="Clum A."/>
            <person name="Lipzen A."/>
            <person name="Salamov A."/>
            <person name="Ngan C.Y."/>
            <person name="Daum C."/>
            <person name="Chiniquy J."/>
            <person name="Barry K."/>
            <person name="LaButti K."/>
            <person name="Haridas S."/>
            <person name="Simmons B.A."/>
            <person name="Magnuson J.K."/>
            <person name="Mortensen U.H."/>
            <person name="Larsen T.O."/>
            <person name="Grigoriev I.V."/>
            <person name="Baker S.E."/>
            <person name="Andersen M.R."/>
        </authorList>
    </citation>
    <scope>NUCLEOTIDE SEQUENCE [LARGE SCALE GENOMIC DNA]</scope>
    <source>
        <strain evidence="1 2">IBT 24754</strain>
    </source>
</reference>
<dbReference type="RefSeq" id="XP_040756854.1">
    <property type="nucleotide sequence ID" value="XM_040896534.1"/>
</dbReference>
<gene>
    <name evidence="1" type="ORF">P175DRAFT_0498565</name>
</gene>
<organism evidence="1 2">
    <name type="scientific">Aspergillus ochraceoroseus IBT 24754</name>
    <dbReference type="NCBI Taxonomy" id="1392256"/>
    <lineage>
        <taxon>Eukaryota</taxon>
        <taxon>Fungi</taxon>
        <taxon>Dikarya</taxon>
        <taxon>Ascomycota</taxon>
        <taxon>Pezizomycotina</taxon>
        <taxon>Eurotiomycetes</taxon>
        <taxon>Eurotiomycetidae</taxon>
        <taxon>Eurotiales</taxon>
        <taxon>Aspergillaceae</taxon>
        <taxon>Aspergillus</taxon>
        <taxon>Aspergillus subgen. Nidulantes</taxon>
    </lineage>
</organism>
<dbReference type="AlphaFoldDB" id="A0A2T5MA91"/>
<evidence type="ECO:0000313" key="1">
    <source>
        <dbReference type="EMBL" id="PTU25462.1"/>
    </source>
</evidence>